<dbReference type="GO" id="GO:0003700">
    <property type="term" value="F:DNA-binding transcription factor activity"/>
    <property type="evidence" value="ECO:0007669"/>
    <property type="project" value="TreeGrafter"/>
</dbReference>
<dbReference type="Pfam" id="PF07776">
    <property type="entry name" value="zf-AD"/>
    <property type="match status" value="1"/>
</dbReference>
<feature type="domain" description="C2H2-type" evidence="10">
    <location>
        <begin position="212"/>
        <end position="239"/>
    </location>
</feature>
<protein>
    <submittedName>
        <fullName evidence="12">(apollo) hypothetical protein</fullName>
    </submittedName>
</protein>
<dbReference type="SMART" id="SM00868">
    <property type="entry name" value="zf-AD"/>
    <property type="match status" value="1"/>
</dbReference>
<feature type="binding site" evidence="8">
    <location>
        <position position="4"/>
    </location>
    <ligand>
        <name>Zn(2+)</name>
        <dbReference type="ChEBI" id="CHEBI:29105"/>
    </ligand>
</feature>
<evidence type="ECO:0000256" key="3">
    <source>
        <dbReference type="ARBA" id="ARBA00022737"/>
    </source>
</evidence>
<evidence type="ECO:0000313" key="13">
    <source>
        <dbReference type="Proteomes" id="UP000691718"/>
    </source>
</evidence>
<organism evidence="12 13">
    <name type="scientific">Parnassius apollo</name>
    <name type="common">Apollo butterfly</name>
    <name type="synonym">Papilio apollo</name>
    <dbReference type="NCBI Taxonomy" id="110799"/>
    <lineage>
        <taxon>Eukaryota</taxon>
        <taxon>Metazoa</taxon>
        <taxon>Ecdysozoa</taxon>
        <taxon>Arthropoda</taxon>
        <taxon>Hexapoda</taxon>
        <taxon>Insecta</taxon>
        <taxon>Pterygota</taxon>
        <taxon>Neoptera</taxon>
        <taxon>Endopterygota</taxon>
        <taxon>Lepidoptera</taxon>
        <taxon>Glossata</taxon>
        <taxon>Ditrysia</taxon>
        <taxon>Papilionoidea</taxon>
        <taxon>Papilionidae</taxon>
        <taxon>Parnassiinae</taxon>
        <taxon>Parnassini</taxon>
        <taxon>Parnassius</taxon>
        <taxon>Parnassius</taxon>
    </lineage>
</organism>
<keyword evidence="2 8" id="KW-0479">Metal-binding</keyword>
<evidence type="ECO:0000256" key="2">
    <source>
        <dbReference type="ARBA" id="ARBA00022723"/>
    </source>
</evidence>
<keyword evidence="6" id="KW-0539">Nucleus</keyword>
<dbReference type="SMART" id="SM00355">
    <property type="entry name" value="ZnF_C2H2"/>
    <property type="match status" value="6"/>
</dbReference>
<dbReference type="PROSITE" id="PS00028">
    <property type="entry name" value="ZINC_FINGER_C2H2_1"/>
    <property type="match status" value="5"/>
</dbReference>
<keyword evidence="4 7" id="KW-0863">Zinc-finger</keyword>
<gene>
    <name evidence="12" type="ORF">PAPOLLO_LOCUS16682</name>
</gene>
<evidence type="ECO:0000259" key="11">
    <source>
        <dbReference type="PROSITE" id="PS51915"/>
    </source>
</evidence>
<dbReference type="GO" id="GO:0008270">
    <property type="term" value="F:zinc ion binding"/>
    <property type="evidence" value="ECO:0007669"/>
    <property type="project" value="UniProtKB-UniRule"/>
</dbReference>
<dbReference type="PROSITE" id="PS51915">
    <property type="entry name" value="ZAD"/>
    <property type="match status" value="1"/>
</dbReference>
<feature type="domain" description="C2H2-type" evidence="10">
    <location>
        <begin position="239"/>
        <end position="266"/>
    </location>
</feature>
<reference evidence="12" key="1">
    <citation type="submission" date="2021-04" db="EMBL/GenBank/DDBJ databases">
        <authorList>
            <person name="Tunstrom K."/>
        </authorList>
    </citation>
    <scope>NUCLEOTIDE SEQUENCE</scope>
</reference>
<dbReference type="OrthoDB" id="4737882at2759"/>
<evidence type="ECO:0000256" key="1">
    <source>
        <dbReference type="ARBA" id="ARBA00004123"/>
    </source>
</evidence>
<feature type="domain" description="C2H2-type" evidence="10">
    <location>
        <begin position="324"/>
        <end position="352"/>
    </location>
</feature>
<dbReference type="InterPro" id="IPR013087">
    <property type="entry name" value="Znf_C2H2_type"/>
</dbReference>
<dbReference type="InterPro" id="IPR050589">
    <property type="entry name" value="Ikaros_C2H2-ZF"/>
</dbReference>
<proteinExistence type="predicted"/>
<evidence type="ECO:0000256" key="7">
    <source>
        <dbReference type="PROSITE-ProRule" id="PRU00042"/>
    </source>
</evidence>
<keyword evidence="5 8" id="KW-0862">Zinc</keyword>
<dbReference type="Proteomes" id="UP000691718">
    <property type="component" value="Unassembled WGS sequence"/>
</dbReference>
<dbReference type="PANTHER" id="PTHR24404">
    <property type="entry name" value="ZINC FINGER PROTEIN"/>
    <property type="match status" value="1"/>
</dbReference>
<feature type="domain" description="C2H2-type" evidence="10">
    <location>
        <begin position="267"/>
        <end position="295"/>
    </location>
</feature>
<dbReference type="InterPro" id="IPR012934">
    <property type="entry name" value="Znf_AD"/>
</dbReference>
<name>A0A8S3XFA4_PARAO</name>
<feature type="region of interest" description="Disordered" evidence="9">
    <location>
        <begin position="353"/>
        <end position="380"/>
    </location>
</feature>
<evidence type="ECO:0000256" key="9">
    <source>
        <dbReference type="SAM" id="MobiDB-lite"/>
    </source>
</evidence>
<dbReference type="GO" id="GO:0000978">
    <property type="term" value="F:RNA polymerase II cis-regulatory region sequence-specific DNA binding"/>
    <property type="evidence" value="ECO:0007669"/>
    <property type="project" value="TreeGrafter"/>
</dbReference>
<accession>A0A8S3XFA4</accession>
<feature type="domain" description="C2H2-type" evidence="10">
    <location>
        <begin position="296"/>
        <end position="323"/>
    </location>
</feature>
<evidence type="ECO:0000256" key="8">
    <source>
        <dbReference type="PROSITE-ProRule" id="PRU01263"/>
    </source>
</evidence>
<comment type="subcellular location">
    <subcellularLocation>
        <location evidence="1">Nucleus</location>
    </subcellularLocation>
</comment>
<keyword evidence="3" id="KW-0677">Repeat</keyword>
<sequence>MDACRVCMGKKIKMLHIFDRGDIVDKIFFCTGIRFKNEDGLPSQICNICLEDLSIAHKFKTQCLLAEETFRNSITGNIKEEKPEDIEEIKEPASCDFSVKTDDDDDVKEDLFEPSDDVTEILENSQVKDESNAVSVRKSNRVKLQIKKECVREELSLKVRKKRGPYNKSGVPKRLRKYKFRKLFCEPCGLKFTSKQQSDEHKRNVHKDSDSFVCEICGKVFVHRASHYTHVRSHLPPQYACEHCDYCTWHKHDLVKHVRIHTGVKMYQCEYCTASYYTSSNLTCHIRRYHEKERRYHCDLCDRSFYDRTKLNRHLDSHNEIKRFECDVCHACFTRRCYWKKHLQRQHNVIVPPQRPGRQKTNRQIGEPTDSLVGKNGVAI</sequence>
<dbReference type="GO" id="GO:0005634">
    <property type="term" value="C:nucleus"/>
    <property type="evidence" value="ECO:0007669"/>
    <property type="project" value="UniProtKB-SubCell"/>
</dbReference>
<evidence type="ECO:0000256" key="4">
    <source>
        <dbReference type="ARBA" id="ARBA00022771"/>
    </source>
</evidence>
<dbReference type="AlphaFoldDB" id="A0A8S3XFA4"/>
<feature type="domain" description="ZAD" evidence="11">
    <location>
        <begin position="2"/>
        <end position="73"/>
    </location>
</feature>
<dbReference type="GO" id="GO:0006357">
    <property type="term" value="P:regulation of transcription by RNA polymerase II"/>
    <property type="evidence" value="ECO:0007669"/>
    <property type="project" value="TreeGrafter"/>
</dbReference>
<evidence type="ECO:0000259" key="10">
    <source>
        <dbReference type="PROSITE" id="PS50157"/>
    </source>
</evidence>
<dbReference type="EMBL" id="CAJQZP010001124">
    <property type="protein sequence ID" value="CAG5017491.1"/>
    <property type="molecule type" value="Genomic_DNA"/>
</dbReference>
<comment type="caution">
    <text evidence="12">The sequence shown here is derived from an EMBL/GenBank/DDBJ whole genome shotgun (WGS) entry which is preliminary data.</text>
</comment>
<dbReference type="Pfam" id="PF00096">
    <property type="entry name" value="zf-C2H2"/>
    <property type="match status" value="1"/>
</dbReference>
<feature type="domain" description="C2H2-type" evidence="10">
    <location>
        <begin position="183"/>
        <end position="211"/>
    </location>
</feature>
<dbReference type="PANTHER" id="PTHR24404:SF106">
    <property type="entry name" value="C2H2-TYPE DOMAIN-CONTAINING PROTEIN"/>
    <property type="match status" value="1"/>
</dbReference>
<dbReference type="PROSITE" id="PS50157">
    <property type="entry name" value="ZINC_FINGER_C2H2_2"/>
    <property type="match status" value="6"/>
</dbReference>
<feature type="binding site" evidence="8">
    <location>
        <position position="46"/>
    </location>
    <ligand>
        <name>Zn(2+)</name>
        <dbReference type="ChEBI" id="CHEBI:29105"/>
    </ligand>
</feature>
<evidence type="ECO:0000256" key="5">
    <source>
        <dbReference type="ARBA" id="ARBA00022833"/>
    </source>
</evidence>
<keyword evidence="13" id="KW-1185">Reference proteome</keyword>
<feature type="binding site" evidence="8">
    <location>
        <position position="7"/>
    </location>
    <ligand>
        <name>Zn(2+)</name>
        <dbReference type="ChEBI" id="CHEBI:29105"/>
    </ligand>
</feature>
<feature type="binding site" evidence="8">
    <location>
        <position position="49"/>
    </location>
    <ligand>
        <name>Zn(2+)</name>
        <dbReference type="ChEBI" id="CHEBI:29105"/>
    </ligand>
</feature>
<evidence type="ECO:0000256" key="6">
    <source>
        <dbReference type="ARBA" id="ARBA00023242"/>
    </source>
</evidence>
<evidence type="ECO:0000313" key="12">
    <source>
        <dbReference type="EMBL" id="CAG5017491.1"/>
    </source>
</evidence>